<dbReference type="GO" id="GO:0003714">
    <property type="term" value="F:transcription corepressor activity"/>
    <property type="evidence" value="ECO:0007669"/>
    <property type="project" value="TreeGrafter"/>
</dbReference>
<evidence type="ECO:0000256" key="1">
    <source>
        <dbReference type="ARBA" id="ARBA00009143"/>
    </source>
</evidence>
<reference evidence="5" key="1">
    <citation type="submission" date="2022-11" db="UniProtKB">
        <authorList>
            <consortium name="WormBaseParasite"/>
        </authorList>
    </citation>
    <scope>IDENTIFICATION</scope>
</reference>
<proteinExistence type="inferred from homology"/>
<comment type="similarity">
    <text evidence="1">Belongs to the SAP18 family.</text>
</comment>
<sequence length="145" mass="15856">MNKSSQSQCIRSSCRVSFFPLLSAFLPHPDIFLFVKQNAFISTKLNVSPDRMSSRYAVREIGNTCNGNRGVDDNKTLAQCKFEIGDFIDVAISIPGMPGPGGRRDERGGPPFGRERPSYGDRSFGDRSFGDGGYPGGGSYRGGRY</sequence>
<feature type="region of interest" description="Disordered" evidence="3">
    <location>
        <begin position="93"/>
        <end position="145"/>
    </location>
</feature>
<evidence type="ECO:0000256" key="3">
    <source>
        <dbReference type="SAM" id="MobiDB-lite"/>
    </source>
</evidence>
<evidence type="ECO:0000256" key="2">
    <source>
        <dbReference type="ARBA" id="ARBA00030511"/>
    </source>
</evidence>
<protein>
    <recommendedName>
        <fullName evidence="2">18 kDa Sin3-associated polypeptide</fullName>
    </recommendedName>
</protein>
<dbReference type="PANTHER" id="PTHR13082">
    <property type="entry name" value="SAP18"/>
    <property type="match status" value="1"/>
</dbReference>
<dbReference type="InterPro" id="IPR010516">
    <property type="entry name" value="SAP18"/>
</dbReference>
<name>A0A914WIB0_9BILA</name>
<dbReference type="InterPro" id="IPR042534">
    <property type="entry name" value="SAP18_sf"/>
</dbReference>
<feature type="compositionally biased region" description="Gly residues" evidence="3">
    <location>
        <begin position="130"/>
        <end position="145"/>
    </location>
</feature>
<dbReference type="PANTHER" id="PTHR13082:SF0">
    <property type="entry name" value="HISTONE DEACETYLASE COMPLEX SUBUNIT SAP18"/>
    <property type="match status" value="1"/>
</dbReference>
<dbReference type="WBParaSite" id="PSAMB.scaffold397size53249.g5285.t1">
    <property type="protein sequence ID" value="PSAMB.scaffold397size53249.g5285.t1"/>
    <property type="gene ID" value="PSAMB.scaffold397size53249.g5285"/>
</dbReference>
<dbReference type="AlphaFoldDB" id="A0A914WIB0"/>
<keyword evidence="4" id="KW-1185">Reference proteome</keyword>
<feature type="compositionally biased region" description="Basic and acidic residues" evidence="3">
    <location>
        <begin position="102"/>
        <end position="129"/>
    </location>
</feature>
<evidence type="ECO:0000313" key="5">
    <source>
        <dbReference type="WBParaSite" id="PSAMB.scaffold397size53249.g5285.t1"/>
    </source>
</evidence>
<accession>A0A914WIB0</accession>
<organism evidence="4 5">
    <name type="scientific">Plectus sambesii</name>
    <dbReference type="NCBI Taxonomy" id="2011161"/>
    <lineage>
        <taxon>Eukaryota</taxon>
        <taxon>Metazoa</taxon>
        <taxon>Ecdysozoa</taxon>
        <taxon>Nematoda</taxon>
        <taxon>Chromadorea</taxon>
        <taxon>Plectida</taxon>
        <taxon>Plectina</taxon>
        <taxon>Plectoidea</taxon>
        <taxon>Plectidae</taxon>
        <taxon>Plectus</taxon>
    </lineage>
</organism>
<dbReference type="Pfam" id="PF06487">
    <property type="entry name" value="SAP18"/>
    <property type="match status" value="1"/>
</dbReference>
<evidence type="ECO:0000313" key="4">
    <source>
        <dbReference type="Proteomes" id="UP000887566"/>
    </source>
</evidence>
<dbReference type="Proteomes" id="UP000887566">
    <property type="component" value="Unplaced"/>
</dbReference>
<dbReference type="GO" id="GO:0005634">
    <property type="term" value="C:nucleus"/>
    <property type="evidence" value="ECO:0007669"/>
    <property type="project" value="TreeGrafter"/>
</dbReference>
<dbReference type="Gene3D" id="3.10.20.550">
    <property type="entry name" value="ASAP complex, SAP18 subunit"/>
    <property type="match status" value="1"/>
</dbReference>